<dbReference type="OMA" id="RINSAYW"/>
<name>A0A0N7L3L9_PLAHL</name>
<dbReference type="RefSeq" id="XP_024572612.1">
    <property type="nucleotide sequence ID" value="XM_024718645.1"/>
</dbReference>
<dbReference type="OrthoDB" id="118864at2759"/>
<dbReference type="AlphaFoldDB" id="A0A0N7L3L9"/>
<dbReference type="SUPFAM" id="SSF53098">
    <property type="entry name" value="Ribonuclease H-like"/>
    <property type="match status" value="1"/>
</dbReference>
<evidence type="ECO:0000313" key="2">
    <source>
        <dbReference type="Proteomes" id="UP000054928"/>
    </source>
</evidence>
<proteinExistence type="predicted"/>
<dbReference type="InterPro" id="IPR012337">
    <property type="entry name" value="RNaseH-like_sf"/>
</dbReference>
<dbReference type="Proteomes" id="UP000054928">
    <property type="component" value="Unassembled WGS sequence"/>
</dbReference>
<accession>A0A0N7L3L9</accession>
<reference evidence="2" key="1">
    <citation type="submission" date="2014-09" db="EMBL/GenBank/DDBJ databases">
        <authorList>
            <person name="Sharma Rahul"/>
            <person name="Thines Marco"/>
        </authorList>
    </citation>
    <scope>NUCLEOTIDE SEQUENCE [LARGE SCALE GENOMIC DNA]</scope>
</reference>
<dbReference type="EMBL" id="CCYD01000123">
    <property type="protein sequence ID" value="CEG36243.1"/>
    <property type="molecule type" value="Genomic_DNA"/>
</dbReference>
<organism evidence="1 2">
    <name type="scientific">Plasmopara halstedii</name>
    <name type="common">Downy mildew of sunflower</name>
    <dbReference type="NCBI Taxonomy" id="4781"/>
    <lineage>
        <taxon>Eukaryota</taxon>
        <taxon>Sar</taxon>
        <taxon>Stramenopiles</taxon>
        <taxon>Oomycota</taxon>
        <taxon>Peronosporomycetes</taxon>
        <taxon>Peronosporales</taxon>
        <taxon>Peronosporaceae</taxon>
        <taxon>Plasmopara</taxon>
    </lineage>
</organism>
<dbReference type="GeneID" id="36396059"/>
<evidence type="ECO:0000313" key="1">
    <source>
        <dbReference type="EMBL" id="CEG36243.1"/>
    </source>
</evidence>
<dbReference type="PANTHER" id="PTHR40866:SF1">
    <property type="entry name" value="BED-TYPE DOMAIN-CONTAINING PROTEIN"/>
    <property type="match status" value="1"/>
</dbReference>
<protein>
    <submittedName>
        <fullName evidence="1">Tam3-transposase (Ac family)</fullName>
    </submittedName>
</protein>
<sequence>MTISNKDLVTKYFVKQANGDWKCRCGKARKMGNGWNNLLDHINRDHSDSVQEARSSANSTVSSFFRKKETNLFNWIQWVVEDLLPFSFCENSNTRKFTKLEPVTVKTLKLNMSHLSELVRNKIRNLLPSQFAIVFDGWTDCSTHFLAVFAVFPDKDQQTGYNKALLSFFPLADETSLDADSHHESIYDVLQQFGKDFSNIACIIGDNCALNKSLAKKCKSYLVGCASHRLNLGVQKFLSYYSDLIDSVRAIMVSLRKIKNRAALKELTPLSPVLDNATRWSSKYQMLSRYSEILQFVESIVPRKLQLSPGDNDKIEKLLKKLSQLEILTKFLQSEERNLYEVREAFDQTIKLFECLSDHCSAKASIVCDPIFESAICKIQEHQVFNESLQLTPAESRCVQHLKAPVDVIAVDASNEGCSESECDEMESILQNVKRAKIERASRYIDCRFIRPTSNMCERLFSLSKLALSDQRKSLLPENVEMQLFLKLNNHLWDMDLFQSELLQPTDLS</sequence>
<dbReference type="PANTHER" id="PTHR40866">
    <property type="entry name" value="BED-TYPE DOMAIN-CONTAINING PROTEIN"/>
    <property type="match status" value="1"/>
</dbReference>
<keyword evidence="2" id="KW-1185">Reference proteome</keyword>